<evidence type="ECO:0000313" key="2">
    <source>
        <dbReference type="Proteomes" id="UP000003789"/>
    </source>
</evidence>
<gene>
    <name evidence="1" type="ORF">P3TCK_01449</name>
</gene>
<reference evidence="1 2" key="1">
    <citation type="submission" date="2006-03" db="EMBL/GenBank/DDBJ databases">
        <authorList>
            <person name="Bartlett D.H."/>
            <person name="Valle G."/>
            <person name="Lauro F.M."/>
            <person name="Vezzi A."/>
            <person name="Simonato F."/>
            <person name="Eloe E."/>
            <person name="Vitulo N."/>
            <person name="Stratton T.K."/>
            <person name="D'angelo M."/>
            <person name="Ferriera S."/>
            <person name="Johnson J."/>
            <person name="Kravitz S."/>
            <person name="Beeson K."/>
            <person name="Sutton G."/>
            <person name="Rogers Y."/>
            <person name="Friedman R."/>
            <person name="Frazier M."/>
            <person name="Venter J.C."/>
        </authorList>
    </citation>
    <scope>NUCLEOTIDE SEQUENCE [LARGE SCALE GENOMIC DNA]</scope>
    <source>
        <strain evidence="1 2">3TCK</strain>
    </source>
</reference>
<dbReference type="AlphaFoldDB" id="Q1Z4Z1"/>
<name>Q1Z4Z1_9GAMM</name>
<protein>
    <submittedName>
        <fullName evidence="1">Uncharacterized protein</fullName>
    </submittedName>
</protein>
<dbReference type="EMBL" id="AAPH01000010">
    <property type="protein sequence ID" value="EAS43480.1"/>
    <property type="molecule type" value="Genomic_DNA"/>
</dbReference>
<evidence type="ECO:0000313" key="1">
    <source>
        <dbReference type="EMBL" id="EAS43480.1"/>
    </source>
</evidence>
<proteinExistence type="predicted"/>
<dbReference type="HOGENOM" id="CLU_2808695_0_0_6"/>
<sequence>MIGKIIRWFLLNNIDDDIINEKSNIIQFQKEIENNNNSEIRKEMSKELKDKAKIRLEILENLKRNKK</sequence>
<comment type="caution">
    <text evidence="1">The sequence shown here is derived from an EMBL/GenBank/DDBJ whole genome shotgun (WGS) entry which is preliminary data.</text>
</comment>
<dbReference type="RefSeq" id="WP_006228290.1">
    <property type="nucleotide sequence ID" value="NZ_AAPH01000010.1"/>
</dbReference>
<dbReference type="Proteomes" id="UP000003789">
    <property type="component" value="Unassembled WGS sequence"/>
</dbReference>
<organism evidence="1 2">
    <name type="scientific">Photobacterium profundum 3TCK</name>
    <dbReference type="NCBI Taxonomy" id="314280"/>
    <lineage>
        <taxon>Bacteria</taxon>
        <taxon>Pseudomonadati</taxon>
        <taxon>Pseudomonadota</taxon>
        <taxon>Gammaproteobacteria</taxon>
        <taxon>Vibrionales</taxon>
        <taxon>Vibrionaceae</taxon>
        <taxon>Photobacterium</taxon>
    </lineage>
</organism>
<accession>Q1Z4Z1</accession>